<dbReference type="InterPro" id="IPR041700">
    <property type="entry name" value="OMP_b-brl_3"/>
</dbReference>
<dbReference type="Proteomes" id="UP000051012">
    <property type="component" value="Unassembled WGS sequence"/>
</dbReference>
<organism evidence="5 6">
    <name type="scientific">candidate division TA06 bacterium DG_78</name>
    <dbReference type="NCBI Taxonomy" id="1703772"/>
    <lineage>
        <taxon>Bacteria</taxon>
        <taxon>Bacteria division TA06</taxon>
    </lineage>
</organism>
<dbReference type="EMBL" id="LJNI01000035">
    <property type="protein sequence ID" value="KPJ73377.1"/>
    <property type="molecule type" value="Genomic_DNA"/>
</dbReference>
<dbReference type="Gene3D" id="2.40.170.20">
    <property type="entry name" value="TonB-dependent receptor, beta-barrel domain"/>
    <property type="match status" value="1"/>
</dbReference>
<dbReference type="AlphaFoldDB" id="A0A0S7YF13"/>
<sequence>MGTDKALGIEALFDLSVASWWNLNLTGSIFQQRLDGLLYGEPISEEDLSWSARFNSEFKVFSGTKVQITGRYRSPSLSAQGQREGFFTTDAALRQELFAKKLNLTLQVRDVFGTGKREFISEGEDFYIRRYSERESPVVMFSINYNFNNFRKERLPETTEPEFEGMEELE</sequence>
<evidence type="ECO:0000259" key="4">
    <source>
        <dbReference type="Pfam" id="PF14905"/>
    </source>
</evidence>
<evidence type="ECO:0000256" key="2">
    <source>
        <dbReference type="ARBA" id="ARBA00023136"/>
    </source>
</evidence>
<comment type="caution">
    <text evidence="5">The sequence shown here is derived from an EMBL/GenBank/DDBJ whole genome shotgun (WGS) entry which is preliminary data.</text>
</comment>
<dbReference type="InterPro" id="IPR036942">
    <property type="entry name" value="Beta-barrel_TonB_sf"/>
</dbReference>
<comment type="subcellular location">
    <subcellularLocation>
        <location evidence="1">Cell outer membrane</location>
    </subcellularLocation>
</comment>
<dbReference type="Pfam" id="PF14905">
    <property type="entry name" value="OMP_b-brl_3"/>
    <property type="match status" value="1"/>
</dbReference>
<gene>
    <name evidence="5" type="ORF">AMJ52_03865</name>
</gene>
<proteinExistence type="predicted"/>
<keyword evidence="3" id="KW-0998">Cell outer membrane</keyword>
<dbReference type="GO" id="GO:0009279">
    <property type="term" value="C:cell outer membrane"/>
    <property type="evidence" value="ECO:0007669"/>
    <property type="project" value="UniProtKB-SubCell"/>
</dbReference>
<evidence type="ECO:0000256" key="3">
    <source>
        <dbReference type="ARBA" id="ARBA00023237"/>
    </source>
</evidence>
<accession>A0A0S7YF13</accession>
<feature type="domain" description="Outer membrane protein beta-barrel" evidence="4">
    <location>
        <begin position="2"/>
        <end position="145"/>
    </location>
</feature>
<reference evidence="5 6" key="1">
    <citation type="journal article" date="2015" name="Microbiome">
        <title>Genomic resolution of linkages in carbon, nitrogen, and sulfur cycling among widespread estuary sediment bacteria.</title>
        <authorList>
            <person name="Baker B.J."/>
            <person name="Lazar C.S."/>
            <person name="Teske A.P."/>
            <person name="Dick G.J."/>
        </authorList>
    </citation>
    <scope>NUCLEOTIDE SEQUENCE [LARGE SCALE GENOMIC DNA]</scope>
    <source>
        <strain evidence="5">DG_78</strain>
    </source>
</reference>
<keyword evidence="2" id="KW-0472">Membrane</keyword>
<name>A0A0S7YF13_UNCT6</name>
<evidence type="ECO:0000313" key="5">
    <source>
        <dbReference type="EMBL" id="KPJ73377.1"/>
    </source>
</evidence>
<protein>
    <recommendedName>
        <fullName evidence="4">Outer membrane protein beta-barrel domain-containing protein</fullName>
    </recommendedName>
</protein>
<dbReference type="SUPFAM" id="SSF56935">
    <property type="entry name" value="Porins"/>
    <property type="match status" value="1"/>
</dbReference>
<evidence type="ECO:0000313" key="6">
    <source>
        <dbReference type="Proteomes" id="UP000051012"/>
    </source>
</evidence>
<evidence type="ECO:0000256" key="1">
    <source>
        <dbReference type="ARBA" id="ARBA00004442"/>
    </source>
</evidence>